<accession>A0ABX5YGB4</accession>
<reference evidence="1 2" key="1">
    <citation type="submission" date="2019-08" db="EMBL/GenBank/DDBJ databases">
        <title>Deep-cultivation of Planctomycetes and their phenomic and genomic characterization uncovers novel biology.</title>
        <authorList>
            <person name="Wiegand S."/>
            <person name="Jogler M."/>
            <person name="Boedeker C."/>
            <person name="Pinto D."/>
            <person name="Vollmers J."/>
            <person name="Rivas-Marin E."/>
            <person name="Kohn T."/>
            <person name="Peeters S.H."/>
            <person name="Heuer A."/>
            <person name="Rast P."/>
            <person name="Oberbeckmann S."/>
            <person name="Bunk B."/>
            <person name="Jeske O."/>
            <person name="Meyerdierks A."/>
            <person name="Storesund J.E."/>
            <person name="Kallscheuer N."/>
            <person name="Luecker S."/>
            <person name="Lage O.M."/>
            <person name="Pohl T."/>
            <person name="Merkel B.J."/>
            <person name="Hornburger P."/>
            <person name="Mueller R.-W."/>
            <person name="Bruemmer F."/>
            <person name="Labrenz M."/>
            <person name="Spormann A.M."/>
            <person name="Op den Camp H."/>
            <person name="Overmann J."/>
            <person name="Amann R."/>
            <person name="Jetten M.S.M."/>
            <person name="Mascher T."/>
            <person name="Medema M.H."/>
            <person name="Devos D.P."/>
            <person name="Kaster A.-K."/>
            <person name="Ovreas L."/>
            <person name="Rohde M."/>
            <person name="Galperin M.Y."/>
            <person name="Jogler C."/>
        </authorList>
    </citation>
    <scope>NUCLEOTIDE SEQUENCE [LARGE SCALE GENOMIC DNA]</scope>
    <source>
        <strain evidence="1 2">DSM 8797</strain>
    </source>
</reference>
<sequence>MKTMTQSRYYISEVSTHVLSGFESISFEVWLIYLVFLNANLEGGRSDG</sequence>
<dbReference type="EMBL" id="CP042910">
    <property type="protein sequence ID" value="QEG14653.1"/>
    <property type="molecule type" value="Genomic_DNA"/>
</dbReference>
<organism evidence="1 2">
    <name type="scientific">Gimesia maris</name>
    <dbReference type="NCBI Taxonomy" id="122"/>
    <lineage>
        <taxon>Bacteria</taxon>
        <taxon>Pseudomonadati</taxon>
        <taxon>Planctomycetota</taxon>
        <taxon>Planctomycetia</taxon>
        <taxon>Planctomycetales</taxon>
        <taxon>Planctomycetaceae</taxon>
        <taxon>Gimesia</taxon>
    </lineage>
</organism>
<gene>
    <name evidence="1" type="ORF">GmarT_04890</name>
</gene>
<proteinExistence type="predicted"/>
<dbReference type="Proteomes" id="UP000322887">
    <property type="component" value="Chromosome"/>
</dbReference>
<evidence type="ECO:0000313" key="2">
    <source>
        <dbReference type="Proteomes" id="UP000322887"/>
    </source>
</evidence>
<name>A0ABX5YGB4_9PLAN</name>
<evidence type="ECO:0000313" key="1">
    <source>
        <dbReference type="EMBL" id="QEG14653.1"/>
    </source>
</evidence>
<protein>
    <submittedName>
        <fullName evidence="1">Uncharacterized protein</fullName>
    </submittedName>
</protein>
<keyword evidence="2" id="KW-1185">Reference proteome</keyword>